<feature type="region of interest" description="Disordered" evidence="1">
    <location>
        <begin position="1"/>
        <end position="24"/>
    </location>
</feature>
<reference evidence="3" key="1">
    <citation type="submission" date="2023-03" db="EMBL/GenBank/DDBJ databases">
        <authorList>
            <person name="Steffen K."/>
            <person name="Cardenas P."/>
        </authorList>
    </citation>
    <scope>NUCLEOTIDE SEQUENCE</scope>
</reference>
<name>A0AA35WI82_GEOBA</name>
<dbReference type="EMBL" id="CASHTH010001687">
    <property type="protein sequence ID" value="CAI8018206.1"/>
    <property type="molecule type" value="Genomic_DNA"/>
</dbReference>
<dbReference type="InterPro" id="IPR057767">
    <property type="entry name" value="UGSC-like_dom"/>
</dbReference>
<dbReference type="Pfam" id="PF24696">
    <property type="entry name" value="UGSC"/>
    <property type="match status" value="1"/>
</dbReference>
<evidence type="ECO:0000259" key="2">
    <source>
        <dbReference type="Pfam" id="PF24696"/>
    </source>
</evidence>
<evidence type="ECO:0000256" key="1">
    <source>
        <dbReference type="SAM" id="MobiDB-lite"/>
    </source>
</evidence>
<organism evidence="3 4">
    <name type="scientific">Geodia barretti</name>
    <name type="common">Barrett's horny sponge</name>
    <dbReference type="NCBI Taxonomy" id="519541"/>
    <lineage>
        <taxon>Eukaryota</taxon>
        <taxon>Metazoa</taxon>
        <taxon>Porifera</taxon>
        <taxon>Demospongiae</taxon>
        <taxon>Heteroscleromorpha</taxon>
        <taxon>Tetractinellida</taxon>
        <taxon>Astrophorina</taxon>
        <taxon>Geodiidae</taxon>
        <taxon>Geodia</taxon>
    </lineage>
</organism>
<dbReference type="Proteomes" id="UP001174909">
    <property type="component" value="Unassembled WGS sequence"/>
</dbReference>
<accession>A0AA35WI82</accession>
<feature type="domain" description="UGSC-like" evidence="2">
    <location>
        <begin position="7"/>
        <end position="97"/>
    </location>
</feature>
<comment type="caution">
    <text evidence="3">The sequence shown here is derived from an EMBL/GenBank/DDBJ whole genome shotgun (WGS) entry which is preliminary data.</text>
</comment>
<evidence type="ECO:0000313" key="4">
    <source>
        <dbReference type="Proteomes" id="UP001174909"/>
    </source>
</evidence>
<sequence length="97" mass="10923">MTTATIQILDPRPEQKTEERASAGRLPGLAGKTIGLLENRKYHSDNFLQELQVILEEKYAVEKVVYLRKFSFSSPCSDETIEELIEQCDAVVHGIAD</sequence>
<evidence type="ECO:0000313" key="3">
    <source>
        <dbReference type="EMBL" id="CAI8018206.1"/>
    </source>
</evidence>
<proteinExistence type="predicted"/>
<protein>
    <recommendedName>
        <fullName evidence="2">UGSC-like domain-containing protein</fullName>
    </recommendedName>
</protein>
<dbReference type="AlphaFoldDB" id="A0AA35WI82"/>
<feature type="compositionally biased region" description="Basic and acidic residues" evidence="1">
    <location>
        <begin position="11"/>
        <end position="22"/>
    </location>
</feature>
<keyword evidence="4" id="KW-1185">Reference proteome</keyword>
<gene>
    <name evidence="3" type="ORF">GBAR_LOCUS11017</name>
</gene>